<comment type="similarity">
    <text evidence="5 14">Belongs to the aldose epimerase family.</text>
</comment>
<dbReference type="NCBIfam" id="NF008277">
    <property type="entry name" value="PRK11055.1"/>
    <property type="match status" value="1"/>
</dbReference>
<evidence type="ECO:0000256" key="8">
    <source>
        <dbReference type="ARBA" id="ARBA00014165"/>
    </source>
</evidence>
<dbReference type="EMBL" id="DYUD01000014">
    <property type="protein sequence ID" value="HJG88727.1"/>
    <property type="molecule type" value="Genomic_DNA"/>
</dbReference>
<comment type="subunit">
    <text evidence="6">Monomer.</text>
</comment>
<dbReference type="InterPro" id="IPR011013">
    <property type="entry name" value="Gal_mutarotase_sf_dom"/>
</dbReference>
<comment type="catalytic activity">
    <reaction evidence="1 14">
        <text>alpha-D-glucose = beta-D-glucose</text>
        <dbReference type="Rhea" id="RHEA:10264"/>
        <dbReference type="ChEBI" id="CHEBI:15903"/>
        <dbReference type="ChEBI" id="CHEBI:17925"/>
        <dbReference type="EC" id="5.1.3.3"/>
    </reaction>
</comment>
<dbReference type="FunFam" id="2.70.98.10:FF:000003">
    <property type="entry name" value="Aldose 1-epimerase"/>
    <property type="match status" value="1"/>
</dbReference>
<evidence type="ECO:0000256" key="3">
    <source>
        <dbReference type="ARBA" id="ARBA00004496"/>
    </source>
</evidence>
<feature type="active site" description="Proton donor" evidence="15">
    <location>
        <position position="206"/>
    </location>
</feature>
<dbReference type="Proteomes" id="UP000757103">
    <property type="component" value="Unassembled WGS sequence"/>
</dbReference>
<evidence type="ECO:0000256" key="7">
    <source>
        <dbReference type="ARBA" id="ARBA00013185"/>
    </source>
</evidence>
<protein>
    <recommendedName>
        <fullName evidence="8 14">Aldose 1-epimerase</fullName>
        <ecNumber evidence="7 14">5.1.3.3</ecNumber>
    </recommendedName>
</protein>
<comment type="pathway">
    <text evidence="4 14">Carbohydrate metabolism; hexose metabolism.</text>
</comment>
<evidence type="ECO:0000256" key="15">
    <source>
        <dbReference type="PIRSR" id="PIRSR005096-1"/>
    </source>
</evidence>
<dbReference type="AlphaFoldDB" id="A0A921MR86"/>
<organism evidence="18 19">
    <name type="scientific">Barnesiella viscericola</name>
    <dbReference type="NCBI Taxonomy" id="397865"/>
    <lineage>
        <taxon>Bacteria</taxon>
        <taxon>Pseudomonadati</taxon>
        <taxon>Bacteroidota</taxon>
        <taxon>Bacteroidia</taxon>
        <taxon>Bacteroidales</taxon>
        <taxon>Barnesiellaceae</taxon>
        <taxon>Barnesiella</taxon>
    </lineage>
</organism>
<keyword evidence="9" id="KW-0963">Cytoplasm</keyword>
<evidence type="ECO:0000256" key="10">
    <source>
        <dbReference type="ARBA" id="ARBA00022553"/>
    </source>
</evidence>
<keyword evidence="12 14" id="KW-0413">Isomerase</keyword>
<evidence type="ECO:0000313" key="18">
    <source>
        <dbReference type="EMBL" id="HJG88727.1"/>
    </source>
</evidence>
<dbReference type="GeneID" id="90528975"/>
<evidence type="ECO:0000256" key="12">
    <source>
        <dbReference type="ARBA" id="ARBA00023235"/>
    </source>
</evidence>
<evidence type="ECO:0000256" key="13">
    <source>
        <dbReference type="ARBA" id="ARBA00023277"/>
    </source>
</evidence>
<dbReference type="InterPro" id="IPR018052">
    <property type="entry name" value="Ald1_epimerase_CS"/>
</dbReference>
<dbReference type="GO" id="GO:0006006">
    <property type="term" value="P:glucose metabolic process"/>
    <property type="evidence" value="ECO:0007669"/>
    <property type="project" value="TreeGrafter"/>
</dbReference>
<evidence type="ECO:0000256" key="14">
    <source>
        <dbReference type="PIRNR" id="PIRNR005096"/>
    </source>
</evidence>
<dbReference type="CDD" id="cd09019">
    <property type="entry name" value="galactose_mutarotase_like"/>
    <property type="match status" value="1"/>
</dbReference>
<dbReference type="PANTHER" id="PTHR10091">
    <property type="entry name" value="ALDOSE-1-EPIMERASE"/>
    <property type="match status" value="1"/>
</dbReference>
<feature type="binding site" evidence="16">
    <location>
        <position position="278"/>
    </location>
    <ligand>
        <name>beta-D-galactose</name>
        <dbReference type="ChEBI" id="CHEBI:27667"/>
    </ligand>
</feature>
<dbReference type="RefSeq" id="WP_025277774.1">
    <property type="nucleotide sequence ID" value="NZ_CAKMIC010000007.1"/>
</dbReference>
<evidence type="ECO:0000256" key="17">
    <source>
        <dbReference type="PIRSR" id="PIRSR005096-3"/>
    </source>
</evidence>
<dbReference type="InterPro" id="IPR047215">
    <property type="entry name" value="Galactose_mutarotase-like"/>
</dbReference>
<feature type="active site" description="Proton acceptor" evidence="15">
    <location>
        <position position="343"/>
    </location>
</feature>
<comment type="subcellular location">
    <subcellularLocation>
        <location evidence="3">Cytoplasm</location>
    </subcellularLocation>
</comment>
<dbReference type="PANTHER" id="PTHR10091:SF0">
    <property type="entry name" value="GALACTOSE MUTAROTASE"/>
    <property type="match status" value="1"/>
</dbReference>
<gene>
    <name evidence="18" type="ORF">K8U91_04520</name>
</gene>
<accession>A0A921MR86</accession>
<dbReference type="InterPro" id="IPR008183">
    <property type="entry name" value="Aldose_1/G6P_1-epimerase"/>
</dbReference>
<reference evidence="18" key="1">
    <citation type="journal article" date="2021" name="PeerJ">
        <title>Extensive microbial diversity within the chicken gut microbiome revealed by metagenomics and culture.</title>
        <authorList>
            <person name="Gilroy R."/>
            <person name="Ravi A."/>
            <person name="Getino M."/>
            <person name="Pursley I."/>
            <person name="Horton D.L."/>
            <person name="Alikhan N.F."/>
            <person name="Baker D."/>
            <person name="Gharbi K."/>
            <person name="Hall N."/>
            <person name="Watson M."/>
            <person name="Adriaenssens E.M."/>
            <person name="Foster-Nyarko E."/>
            <person name="Jarju S."/>
            <person name="Secka A."/>
            <person name="Antonio M."/>
            <person name="Oren A."/>
            <person name="Chaudhuri R.R."/>
            <person name="La Ragione R."/>
            <person name="Hildebrand F."/>
            <person name="Pallen M.J."/>
        </authorList>
    </citation>
    <scope>NUCLEOTIDE SEQUENCE</scope>
    <source>
        <strain evidence="18">CHK121-7720</strain>
    </source>
</reference>
<dbReference type="GO" id="GO:0030246">
    <property type="term" value="F:carbohydrate binding"/>
    <property type="evidence" value="ECO:0007669"/>
    <property type="project" value="InterPro"/>
</dbReference>
<dbReference type="PROSITE" id="PS51257">
    <property type="entry name" value="PROKAR_LIPOPROTEIN"/>
    <property type="match status" value="1"/>
</dbReference>
<evidence type="ECO:0000256" key="11">
    <source>
        <dbReference type="ARBA" id="ARBA00022837"/>
    </source>
</evidence>
<evidence type="ECO:0000256" key="9">
    <source>
        <dbReference type="ARBA" id="ARBA00022490"/>
    </source>
</evidence>
<keyword evidence="11" id="KW-0106">Calcium</keyword>
<dbReference type="EC" id="5.1.3.3" evidence="7 14"/>
<dbReference type="Gene3D" id="2.70.98.10">
    <property type="match status" value="1"/>
</dbReference>
<dbReference type="GO" id="GO:0004034">
    <property type="term" value="F:aldose 1-epimerase activity"/>
    <property type="evidence" value="ECO:0007669"/>
    <property type="project" value="UniProtKB-EC"/>
</dbReference>
<dbReference type="Pfam" id="PF01263">
    <property type="entry name" value="Aldose_epim"/>
    <property type="match status" value="1"/>
</dbReference>
<keyword evidence="13 14" id="KW-0119">Carbohydrate metabolism</keyword>
<feature type="binding site" evidence="17">
    <location>
        <begin position="206"/>
        <end position="208"/>
    </location>
    <ligand>
        <name>beta-D-galactose</name>
        <dbReference type="ChEBI" id="CHEBI:27667"/>
    </ligand>
</feature>
<name>A0A921MR86_9BACT</name>
<dbReference type="GO" id="GO:0005737">
    <property type="term" value="C:cytoplasm"/>
    <property type="evidence" value="ECO:0007669"/>
    <property type="project" value="UniProtKB-SubCell"/>
</dbReference>
<sequence length="378" mass="41502">MNSKLIWAGAWVVLLAACTSKSDTEGVTKSGLDRSKFETTVDGKPVKLYVLENQSGMEVCVTNYGGRIVSVMVPDRDNQYRDVVLGHDSIADYIHIDGNFGALIGRYGNRIAQGRFTLDGVEYQLPQNNYGHCLHGGPKGFHHSVWNAVQPNDTTLELTLQSPDGEAGFPGNLDVKVVYTLTSDNALRLQYTATTDKPTIVNLTNHSYFNLSGNPAHDILDETVQFCADGFTPIDSTFMTWGEIRPVEGTPFDFRAGKTVGRDIDADDEQLKNGMGYDHNMVLSTGGDLSKVACRISDPTTGIVLEVYTTEPGIQFYTGNFLDGKVKGKRGIAYPRRAAICVETQHYPDSPNQPNYPSVVLRPGETYSSTCIYKFGVE</sequence>
<reference evidence="18" key="2">
    <citation type="submission" date="2021-09" db="EMBL/GenBank/DDBJ databases">
        <authorList>
            <person name="Gilroy R."/>
        </authorList>
    </citation>
    <scope>NUCLEOTIDE SEQUENCE</scope>
    <source>
        <strain evidence="18">CHK121-7720</strain>
    </source>
</reference>
<comment type="cofactor">
    <cofactor evidence="2">
        <name>Ca(2+)</name>
        <dbReference type="ChEBI" id="CHEBI:29108"/>
    </cofactor>
</comment>
<dbReference type="PROSITE" id="PS00545">
    <property type="entry name" value="ALDOSE_1_EPIMERASE"/>
    <property type="match status" value="1"/>
</dbReference>
<evidence type="ECO:0000256" key="4">
    <source>
        <dbReference type="ARBA" id="ARBA00005028"/>
    </source>
</evidence>
<dbReference type="InterPro" id="IPR015443">
    <property type="entry name" value="Aldose_1-epimerase"/>
</dbReference>
<dbReference type="GO" id="GO:0033499">
    <property type="term" value="P:galactose catabolic process via UDP-galactose, Leloir pathway"/>
    <property type="evidence" value="ECO:0007669"/>
    <property type="project" value="TreeGrafter"/>
</dbReference>
<comment type="caution">
    <text evidence="18">The sequence shown here is derived from an EMBL/GenBank/DDBJ whole genome shotgun (WGS) entry which is preliminary data.</text>
</comment>
<dbReference type="PIRSF" id="PIRSF005096">
    <property type="entry name" value="GALM"/>
    <property type="match status" value="1"/>
</dbReference>
<evidence type="ECO:0000256" key="1">
    <source>
        <dbReference type="ARBA" id="ARBA00001614"/>
    </source>
</evidence>
<evidence type="ECO:0000256" key="6">
    <source>
        <dbReference type="ARBA" id="ARBA00011245"/>
    </source>
</evidence>
<dbReference type="InterPro" id="IPR014718">
    <property type="entry name" value="GH-type_carb-bd"/>
</dbReference>
<feature type="binding site" evidence="17">
    <location>
        <begin position="109"/>
        <end position="110"/>
    </location>
    <ligand>
        <name>beta-D-galactose</name>
        <dbReference type="ChEBI" id="CHEBI:27667"/>
    </ligand>
</feature>
<dbReference type="SUPFAM" id="SSF74650">
    <property type="entry name" value="Galactose mutarotase-like"/>
    <property type="match status" value="1"/>
</dbReference>
<evidence type="ECO:0000256" key="5">
    <source>
        <dbReference type="ARBA" id="ARBA00006206"/>
    </source>
</evidence>
<keyword evidence="10" id="KW-0597">Phosphoprotein</keyword>
<evidence type="ECO:0000256" key="16">
    <source>
        <dbReference type="PIRSR" id="PIRSR005096-2"/>
    </source>
</evidence>
<proteinExistence type="inferred from homology"/>
<evidence type="ECO:0000313" key="19">
    <source>
        <dbReference type="Proteomes" id="UP000757103"/>
    </source>
</evidence>
<evidence type="ECO:0000256" key="2">
    <source>
        <dbReference type="ARBA" id="ARBA00001913"/>
    </source>
</evidence>